<comment type="caution">
    <text evidence="1">The sequence shown here is derived from an EMBL/GenBank/DDBJ whole genome shotgun (WGS) entry which is preliminary data.</text>
</comment>
<name>A0A365XS33_9BACT</name>
<evidence type="ECO:0000313" key="1">
    <source>
        <dbReference type="EMBL" id="RBL89167.1"/>
    </source>
</evidence>
<proteinExistence type="predicted"/>
<organism evidence="1 2">
    <name type="scientific">Chitinophaga flava</name>
    <dbReference type="NCBI Taxonomy" id="2259036"/>
    <lineage>
        <taxon>Bacteria</taxon>
        <taxon>Pseudomonadati</taxon>
        <taxon>Bacteroidota</taxon>
        <taxon>Chitinophagia</taxon>
        <taxon>Chitinophagales</taxon>
        <taxon>Chitinophagaceae</taxon>
        <taxon>Chitinophaga</taxon>
    </lineage>
</organism>
<protein>
    <submittedName>
        <fullName evidence="1">DUF4272 domain-containing protein</fullName>
    </submittedName>
</protein>
<dbReference type="AlphaFoldDB" id="A0A365XS33"/>
<gene>
    <name evidence="1" type="ORF">DF182_21815</name>
</gene>
<dbReference type="Proteomes" id="UP000253410">
    <property type="component" value="Unassembled WGS sequence"/>
</dbReference>
<dbReference type="InterPro" id="IPR025368">
    <property type="entry name" value="DUF4272"/>
</dbReference>
<dbReference type="OrthoDB" id="4399984at2"/>
<accession>A0A365XS33</accession>
<reference evidence="1 2" key="1">
    <citation type="submission" date="2018-05" db="EMBL/GenBank/DDBJ databases">
        <title>Chitinophaga sp. K3CV102501T nov., isolated from isolated from a monsoon evergreen broad-leaved forest soil.</title>
        <authorList>
            <person name="Lv Y."/>
        </authorList>
    </citation>
    <scope>NUCLEOTIDE SEQUENCE [LARGE SCALE GENOMIC DNA]</scope>
    <source>
        <strain evidence="1 2">GDMCC 1.1325</strain>
    </source>
</reference>
<sequence length="427" mass="48582">MKIPKLIFESFGYICPLEKISMENCTLYTHEVDMGKVLTRMRAHFDASSLKVTGQDDHWESITVVSKKRRLRKGNTLTITYRQRAVPGYTLEHSDEPIIVNLHGMYAFVQQISADNQELKERLLAKIPTINTEVVIKAEPSFNGDLRSAVMELAYELDAFFFSEGNVIFNTDVQGFWDKTGALLLDVNGHSTATHLTVNIDAKYFDSQTPPSPDALERKARSLQQLQSMGIRSSAMLPAITDESNVVLRTPAEVAARVAVLSAVNAVAFGYLEGKEIIGYLQQHQLWEHTTPEEKSFLDNPTEELKTKETWKCEDIWVLMWALNKVPELGYMNDLCNLDMVPQEVYPFKGVESDPASFFSSAKELRPATEILDANDLYYRAHWSCVDAILKSEESPAHRGIVYERHYALNWLINYRNQPWDEVTCDT</sequence>
<dbReference type="EMBL" id="QFFJ01000002">
    <property type="protein sequence ID" value="RBL89167.1"/>
    <property type="molecule type" value="Genomic_DNA"/>
</dbReference>
<keyword evidence="2" id="KW-1185">Reference proteome</keyword>
<dbReference type="Pfam" id="PF14094">
    <property type="entry name" value="DUF4272"/>
    <property type="match status" value="1"/>
</dbReference>
<evidence type="ECO:0000313" key="2">
    <source>
        <dbReference type="Proteomes" id="UP000253410"/>
    </source>
</evidence>